<accession>A0ABR2LPU0</accession>
<dbReference type="EMBL" id="JBBWWR010000017">
    <property type="protein sequence ID" value="KAK8946077.1"/>
    <property type="molecule type" value="Genomic_DNA"/>
</dbReference>
<dbReference type="PANTHER" id="PTHR35459">
    <property type="entry name" value="T1N6.14 PROTEIN"/>
    <property type="match status" value="1"/>
</dbReference>
<evidence type="ECO:0000313" key="2">
    <source>
        <dbReference type="EMBL" id="KAK8946077.1"/>
    </source>
</evidence>
<evidence type="ECO:0000256" key="1">
    <source>
        <dbReference type="SAM" id="MobiDB-lite"/>
    </source>
</evidence>
<comment type="caution">
    <text evidence="2">The sequence shown here is derived from an EMBL/GenBank/DDBJ whole genome shotgun (WGS) entry which is preliminary data.</text>
</comment>
<gene>
    <name evidence="2" type="ORF">KSP40_PGU021474</name>
</gene>
<sequence>MERPTDLPPQAHEGHESKSLPPEGANPVAVSFVAYADADADADAAAPNRNKRKTDIDGFKNSEYCKVRAIVKELRPFFMEVMDAPDFRESKAADEIRKRMKTMMELTKQLTETASTLKPSKVPEQQLNGAVMKENVDKKVELEKQSKEPRPSKIQAASISISTGNAREHTGEAKSTAKFSGEGLSRGSFVVGGSPIGWNFLMYRGSKLLYYGRTKESVLAARASKQ</sequence>
<organism evidence="2 3">
    <name type="scientific">Platanthera guangdongensis</name>
    <dbReference type="NCBI Taxonomy" id="2320717"/>
    <lineage>
        <taxon>Eukaryota</taxon>
        <taxon>Viridiplantae</taxon>
        <taxon>Streptophyta</taxon>
        <taxon>Embryophyta</taxon>
        <taxon>Tracheophyta</taxon>
        <taxon>Spermatophyta</taxon>
        <taxon>Magnoliopsida</taxon>
        <taxon>Liliopsida</taxon>
        <taxon>Asparagales</taxon>
        <taxon>Orchidaceae</taxon>
        <taxon>Orchidoideae</taxon>
        <taxon>Orchideae</taxon>
        <taxon>Orchidinae</taxon>
        <taxon>Platanthera</taxon>
    </lineage>
</organism>
<proteinExistence type="predicted"/>
<evidence type="ECO:0000313" key="3">
    <source>
        <dbReference type="Proteomes" id="UP001412067"/>
    </source>
</evidence>
<name>A0ABR2LPU0_9ASPA</name>
<reference evidence="2 3" key="1">
    <citation type="journal article" date="2022" name="Nat. Plants">
        <title>Genomes of leafy and leafless Platanthera orchids illuminate the evolution of mycoheterotrophy.</title>
        <authorList>
            <person name="Li M.H."/>
            <person name="Liu K.W."/>
            <person name="Li Z."/>
            <person name="Lu H.C."/>
            <person name="Ye Q.L."/>
            <person name="Zhang D."/>
            <person name="Wang J.Y."/>
            <person name="Li Y.F."/>
            <person name="Zhong Z.M."/>
            <person name="Liu X."/>
            <person name="Yu X."/>
            <person name="Liu D.K."/>
            <person name="Tu X.D."/>
            <person name="Liu B."/>
            <person name="Hao Y."/>
            <person name="Liao X.Y."/>
            <person name="Jiang Y.T."/>
            <person name="Sun W.H."/>
            <person name="Chen J."/>
            <person name="Chen Y.Q."/>
            <person name="Ai Y."/>
            <person name="Zhai J.W."/>
            <person name="Wu S.S."/>
            <person name="Zhou Z."/>
            <person name="Hsiao Y.Y."/>
            <person name="Wu W.L."/>
            <person name="Chen Y.Y."/>
            <person name="Lin Y.F."/>
            <person name="Hsu J.L."/>
            <person name="Li C.Y."/>
            <person name="Wang Z.W."/>
            <person name="Zhao X."/>
            <person name="Zhong W.Y."/>
            <person name="Ma X.K."/>
            <person name="Ma L."/>
            <person name="Huang J."/>
            <person name="Chen G.Z."/>
            <person name="Huang M.Z."/>
            <person name="Huang L."/>
            <person name="Peng D.H."/>
            <person name="Luo Y.B."/>
            <person name="Zou S.Q."/>
            <person name="Chen S.P."/>
            <person name="Lan S."/>
            <person name="Tsai W.C."/>
            <person name="Van de Peer Y."/>
            <person name="Liu Z.J."/>
        </authorList>
    </citation>
    <scope>NUCLEOTIDE SEQUENCE [LARGE SCALE GENOMIC DNA]</scope>
    <source>
        <strain evidence="2">Lor288</strain>
    </source>
</reference>
<dbReference type="Proteomes" id="UP001412067">
    <property type="component" value="Unassembled WGS sequence"/>
</dbReference>
<dbReference type="PANTHER" id="PTHR35459:SF2">
    <property type="entry name" value="T1N6.14 PROTEIN"/>
    <property type="match status" value="1"/>
</dbReference>
<keyword evidence="3" id="KW-1185">Reference proteome</keyword>
<protein>
    <submittedName>
        <fullName evidence="2">Uncharacterized protein</fullName>
    </submittedName>
</protein>
<feature type="region of interest" description="Disordered" evidence="1">
    <location>
        <begin position="1"/>
        <end position="26"/>
    </location>
</feature>